<evidence type="ECO:0000256" key="1">
    <source>
        <dbReference type="SAM" id="Coils"/>
    </source>
</evidence>
<keyword evidence="1" id="KW-0175">Coiled coil</keyword>
<dbReference type="SUPFAM" id="SSF57959">
    <property type="entry name" value="Leucine zipper domain"/>
    <property type="match status" value="1"/>
</dbReference>
<feature type="region of interest" description="Disordered" evidence="2">
    <location>
        <begin position="1"/>
        <end position="25"/>
    </location>
</feature>
<dbReference type="Gene3D" id="1.20.5.170">
    <property type="match status" value="1"/>
</dbReference>
<reference evidence="3 4" key="1">
    <citation type="submission" date="2019-04" db="EMBL/GenBank/DDBJ databases">
        <title>Aspergillus burnettii sp. nov., novel species from soil in southeast Queensland.</title>
        <authorList>
            <person name="Gilchrist C.L.M."/>
            <person name="Pitt J.I."/>
            <person name="Lange L."/>
            <person name="Lacey H.J."/>
            <person name="Vuong D."/>
            <person name="Midgley D.J."/>
            <person name="Greenfield P."/>
            <person name="Bradbury M."/>
            <person name="Lacey E."/>
            <person name="Busk P.K."/>
            <person name="Pilgaard B."/>
            <person name="Chooi Y.H."/>
            <person name="Piggott A.M."/>
        </authorList>
    </citation>
    <scope>NUCLEOTIDE SEQUENCE [LARGE SCALE GENOMIC DNA]</scope>
    <source>
        <strain evidence="3 4">FRR 5400</strain>
    </source>
</reference>
<feature type="compositionally biased region" description="Basic and acidic residues" evidence="2">
    <location>
        <begin position="13"/>
        <end position="25"/>
    </location>
</feature>
<evidence type="ECO:0000313" key="4">
    <source>
        <dbReference type="Proteomes" id="UP000541154"/>
    </source>
</evidence>
<evidence type="ECO:0000313" key="3">
    <source>
        <dbReference type="EMBL" id="KAF5863364.1"/>
    </source>
</evidence>
<dbReference type="InterPro" id="IPR046347">
    <property type="entry name" value="bZIP_sf"/>
</dbReference>
<dbReference type="GO" id="GO:0003700">
    <property type="term" value="F:DNA-binding transcription factor activity"/>
    <property type="evidence" value="ECO:0007669"/>
    <property type="project" value="InterPro"/>
</dbReference>
<gene>
    <name evidence="3" type="ORF">ETB97_010244</name>
</gene>
<evidence type="ECO:0008006" key="5">
    <source>
        <dbReference type="Google" id="ProtNLM"/>
    </source>
</evidence>
<accession>A0A8H6A931</accession>
<dbReference type="PANTHER" id="PTHR37012">
    <property type="entry name" value="B-ZIP TRANSCRIPTION FACTOR (EUROFUNG)-RELATED"/>
    <property type="match status" value="1"/>
</dbReference>
<dbReference type="Pfam" id="PF11905">
    <property type="entry name" value="DUF3425"/>
    <property type="match status" value="1"/>
</dbReference>
<organism evidence="3 4">
    <name type="scientific">Petromyces alliaceus</name>
    <name type="common">Aspergillus alliaceus</name>
    <dbReference type="NCBI Taxonomy" id="209559"/>
    <lineage>
        <taxon>Eukaryota</taxon>
        <taxon>Fungi</taxon>
        <taxon>Dikarya</taxon>
        <taxon>Ascomycota</taxon>
        <taxon>Pezizomycotina</taxon>
        <taxon>Eurotiomycetes</taxon>
        <taxon>Eurotiomycetidae</taxon>
        <taxon>Eurotiales</taxon>
        <taxon>Aspergillaceae</taxon>
        <taxon>Aspergillus</taxon>
        <taxon>Aspergillus subgen. Circumdati</taxon>
    </lineage>
</organism>
<keyword evidence="4" id="KW-1185">Reference proteome</keyword>
<dbReference type="CDD" id="cd14688">
    <property type="entry name" value="bZIP_YAP"/>
    <property type="match status" value="1"/>
</dbReference>
<name>A0A8H6A931_PETAA</name>
<sequence length="398" mass="45746">MEPSPNNGNLSASDRKRMRDRKAQKVLREKREGRIKALEDRVAYCERHHGAGWMQQMMAAMDTLRRENEMLRARQERLRAVVSSWEREESGLLSANTHNHPIQKTGQQLLMPGASYRRGGELSPTWLRPLNISHGEDEGRPLPEPSRLSEDDRAEDTSLGPNSTFTNSVDLLYPTHTAPVSVPAWRLTPINEGAHIPPISSVTCTWLANPDLVAACPPFPSPLDLLHGTRRNYLADKISQVIRLRAIRQPERLANGWLIYVYSKWRVSQSPETFSRIPPFLRPVLMQIQRGHPSGLDVIVFPQIRINLLENWDMVDFPEIIDYLACCQKVRWPWGEDILERDGDDNFRIRREFYDVFMRESGWGLTPEFIEKYPGLLKGMDVDAVRFQVGSHVDIVQK</sequence>
<dbReference type="InterPro" id="IPR021833">
    <property type="entry name" value="DUF3425"/>
</dbReference>
<feature type="compositionally biased region" description="Basic and acidic residues" evidence="2">
    <location>
        <begin position="134"/>
        <end position="151"/>
    </location>
</feature>
<dbReference type="PANTHER" id="PTHR37012:SF6">
    <property type="entry name" value="BZIP TRANSCRIPTION FACTOR"/>
    <property type="match status" value="1"/>
</dbReference>
<dbReference type="Proteomes" id="UP000541154">
    <property type="component" value="Unassembled WGS sequence"/>
</dbReference>
<feature type="region of interest" description="Disordered" evidence="2">
    <location>
        <begin position="129"/>
        <end position="166"/>
    </location>
</feature>
<evidence type="ECO:0000256" key="2">
    <source>
        <dbReference type="SAM" id="MobiDB-lite"/>
    </source>
</evidence>
<dbReference type="AlphaFoldDB" id="A0A8H6A931"/>
<feature type="compositionally biased region" description="Polar residues" evidence="2">
    <location>
        <begin position="1"/>
        <end position="12"/>
    </location>
</feature>
<dbReference type="EMBL" id="SPNV01000053">
    <property type="protein sequence ID" value="KAF5863364.1"/>
    <property type="molecule type" value="Genomic_DNA"/>
</dbReference>
<comment type="caution">
    <text evidence="3">The sequence shown here is derived from an EMBL/GenBank/DDBJ whole genome shotgun (WGS) entry which is preliminary data.</text>
</comment>
<protein>
    <recommendedName>
        <fullName evidence="5">BZIP domain-containing protein</fullName>
    </recommendedName>
</protein>
<proteinExistence type="predicted"/>
<feature type="coiled-coil region" evidence="1">
    <location>
        <begin position="54"/>
        <end position="88"/>
    </location>
</feature>